<dbReference type="RefSeq" id="WP_247342296.1">
    <property type="nucleotide sequence ID" value="NZ_CP095550.1"/>
</dbReference>
<evidence type="ECO:0000256" key="7">
    <source>
        <dbReference type="ARBA" id="ARBA00022833"/>
    </source>
</evidence>
<feature type="transmembrane region" description="Helical" evidence="13">
    <location>
        <begin position="15"/>
        <end position="48"/>
    </location>
</feature>
<evidence type="ECO:0000256" key="13">
    <source>
        <dbReference type="SAM" id="Phobius"/>
    </source>
</evidence>
<reference evidence="16" key="1">
    <citation type="journal article" date="2019" name="Int. J. Syst. Evol. Microbiol.">
        <title>The Global Catalogue of Microorganisms (GCM) 10K type strain sequencing project: providing services to taxonomists for standard genome sequencing and annotation.</title>
        <authorList>
            <consortium name="The Broad Institute Genomics Platform"/>
            <consortium name="The Broad Institute Genome Sequencing Center for Infectious Disease"/>
            <person name="Wu L."/>
            <person name="Ma J."/>
        </authorList>
    </citation>
    <scope>NUCLEOTIDE SEQUENCE [LARGE SCALE GENOMIC DNA]</scope>
    <source>
        <strain evidence="16">CGMCC 1.15474</strain>
    </source>
</reference>
<dbReference type="PANTHER" id="PTHR43221:SF1">
    <property type="entry name" value="PROTEASE HTPX"/>
    <property type="match status" value="1"/>
</dbReference>
<evidence type="ECO:0000256" key="1">
    <source>
        <dbReference type="ARBA" id="ARBA00004651"/>
    </source>
</evidence>
<proteinExistence type="inferred from homology"/>
<dbReference type="Pfam" id="PF00023">
    <property type="entry name" value="Ank"/>
    <property type="match status" value="1"/>
</dbReference>
<comment type="similarity">
    <text evidence="12">Belongs to the peptidase M48 family.</text>
</comment>
<keyword evidence="10 13" id="KW-0472">Membrane</keyword>
<protein>
    <submittedName>
        <fullName evidence="15">M48 family metallopeptidase</fullName>
    </submittedName>
</protein>
<evidence type="ECO:0000313" key="15">
    <source>
        <dbReference type="EMBL" id="MFD2212510.1"/>
    </source>
</evidence>
<dbReference type="InterPro" id="IPR001915">
    <property type="entry name" value="Peptidase_M48"/>
</dbReference>
<dbReference type="SMART" id="SM00248">
    <property type="entry name" value="ANK"/>
    <property type="match status" value="3"/>
</dbReference>
<keyword evidence="11" id="KW-0040">ANK repeat</keyword>
<feature type="domain" description="Peptidase M48" evidence="14">
    <location>
        <begin position="68"/>
        <end position="157"/>
    </location>
</feature>
<keyword evidence="4 13" id="KW-0812">Transmembrane</keyword>
<dbReference type="Pfam" id="PF01435">
    <property type="entry name" value="Peptidase_M48"/>
    <property type="match status" value="1"/>
</dbReference>
<evidence type="ECO:0000259" key="14">
    <source>
        <dbReference type="Pfam" id="PF01435"/>
    </source>
</evidence>
<evidence type="ECO:0000256" key="8">
    <source>
        <dbReference type="ARBA" id="ARBA00022989"/>
    </source>
</evidence>
<dbReference type="PANTHER" id="PTHR43221">
    <property type="entry name" value="PROTEASE HTPX"/>
    <property type="match status" value="1"/>
</dbReference>
<keyword evidence="7 12" id="KW-0862">Zinc</keyword>
<dbReference type="Gene3D" id="3.30.2010.10">
    <property type="entry name" value="Metalloproteases ('zincins'), catalytic domain"/>
    <property type="match status" value="1"/>
</dbReference>
<keyword evidence="16" id="KW-1185">Reference proteome</keyword>
<dbReference type="Gene3D" id="1.25.40.20">
    <property type="entry name" value="Ankyrin repeat-containing domain"/>
    <property type="match status" value="1"/>
</dbReference>
<comment type="subcellular location">
    <subcellularLocation>
        <location evidence="1">Cell membrane</location>
        <topology evidence="1">Multi-pass membrane protein</topology>
    </subcellularLocation>
</comment>
<gene>
    <name evidence="15" type="ORF">ACFSKK_02155</name>
</gene>
<keyword evidence="5" id="KW-0479">Metal-binding</keyword>
<feature type="repeat" description="ANK" evidence="11">
    <location>
        <begin position="302"/>
        <end position="334"/>
    </location>
</feature>
<sequence>MESKYSLVHKHEDTMFILCVLSTVFLAIYLLLSVVGIIIFLAIAILSIFSHIISMSHIQLNGVRLRESQFPELYQKVSHLANKMEMETEPEVYIVESGGLLNAFATKVLAISGKSMIVLYSDFVDIAEEADDFDIDYVIAHELAHLKRNHVVKSAFLSLSMWIPFIGTGYLRTAEYTCDRMAAYYTEKPESAINGLLVLAAGRRLYHKVNVEDYLQQYNEKRGFFTTLTELLSTHPPLPKRIYEIEHFSEREPGITLLSRTKMAVIIMIIVFLFIPIAIAGGAVGATLLAAKFNLLSDVYPSEYSPLMQAIIDDDMDQVQLLIEEDADPNEVNEYGENPLIVAISYERQDYIPFLLEAGADPNLQDDYGWTPLIQAVMMEDLESGRLLLEAGANPALEDVDGLTAIDHATDLGYLEFVELLTQYK</sequence>
<evidence type="ECO:0000256" key="5">
    <source>
        <dbReference type="ARBA" id="ARBA00022723"/>
    </source>
</evidence>
<name>A0ABW5BST8_9BACI</name>
<evidence type="ECO:0000256" key="2">
    <source>
        <dbReference type="ARBA" id="ARBA00022475"/>
    </source>
</evidence>
<dbReference type="InterPro" id="IPR002110">
    <property type="entry name" value="Ankyrin_rpt"/>
</dbReference>
<dbReference type="Proteomes" id="UP001597318">
    <property type="component" value="Unassembled WGS sequence"/>
</dbReference>
<evidence type="ECO:0000256" key="6">
    <source>
        <dbReference type="ARBA" id="ARBA00022801"/>
    </source>
</evidence>
<comment type="caution">
    <text evidence="15">The sequence shown here is derived from an EMBL/GenBank/DDBJ whole genome shotgun (WGS) entry which is preliminary data.</text>
</comment>
<dbReference type="EMBL" id="JBHUIK010000001">
    <property type="protein sequence ID" value="MFD2212510.1"/>
    <property type="molecule type" value="Genomic_DNA"/>
</dbReference>
<comment type="cofactor">
    <cofactor evidence="12">
        <name>Zn(2+)</name>
        <dbReference type="ChEBI" id="CHEBI:29105"/>
    </cofactor>
    <text evidence="12">Binds 1 zinc ion per subunit.</text>
</comment>
<keyword evidence="9 12" id="KW-0482">Metalloprotease</keyword>
<evidence type="ECO:0000256" key="10">
    <source>
        <dbReference type="ARBA" id="ARBA00023136"/>
    </source>
</evidence>
<evidence type="ECO:0000256" key="12">
    <source>
        <dbReference type="RuleBase" id="RU003983"/>
    </source>
</evidence>
<dbReference type="Pfam" id="PF12796">
    <property type="entry name" value="Ank_2"/>
    <property type="match status" value="1"/>
</dbReference>
<feature type="repeat" description="ANK" evidence="11">
    <location>
        <begin position="335"/>
        <end position="367"/>
    </location>
</feature>
<evidence type="ECO:0000256" key="11">
    <source>
        <dbReference type="PROSITE-ProRule" id="PRU00023"/>
    </source>
</evidence>
<feature type="transmembrane region" description="Helical" evidence="13">
    <location>
        <begin position="265"/>
        <end position="291"/>
    </location>
</feature>
<evidence type="ECO:0000256" key="9">
    <source>
        <dbReference type="ARBA" id="ARBA00023049"/>
    </source>
</evidence>
<dbReference type="PROSITE" id="PS50297">
    <property type="entry name" value="ANK_REP_REGION"/>
    <property type="match status" value="2"/>
</dbReference>
<evidence type="ECO:0000313" key="16">
    <source>
        <dbReference type="Proteomes" id="UP001597318"/>
    </source>
</evidence>
<dbReference type="InterPro" id="IPR036770">
    <property type="entry name" value="Ankyrin_rpt-contain_sf"/>
</dbReference>
<evidence type="ECO:0000256" key="4">
    <source>
        <dbReference type="ARBA" id="ARBA00022692"/>
    </source>
</evidence>
<dbReference type="PROSITE" id="PS50088">
    <property type="entry name" value="ANK_REPEAT"/>
    <property type="match status" value="3"/>
</dbReference>
<keyword evidence="3 12" id="KW-0645">Protease</keyword>
<keyword evidence="8 13" id="KW-1133">Transmembrane helix</keyword>
<dbReference type="InterPro" id="IPR050083">
    <property type="entry name" value="HtpX_protease"/>
</dbReference>
<keyword evidence="6 12" id="KW-0378">Hydrolase</keyword>
<accession>A0ABW5BST8</accession>
<dbReference type="CDD" id="cd07325">
    <property type="entry name" value="M48_Ste24p_like"/>
    <property type="match status" value="1"/>
</dbReference>
<dbReference type="SUPFAM" id="SSF48403">
    <property type="entry name" value="Ankyrin repeat"/>
    <property type="match status" value="1"/>
</dbReference>
<keyword evidence="2" id="KW-1003">Cell membrane</keyword>
<evidence type="ECO:0000256" key="3">
    <source>
        <dbReference type="ARBA" id="ARBA00022670"/>
    </source>
</evidence>
<organism evidence="15 16">
    <name type="scientific">Metabacillus endolithicus</name>
    <dbReference type="NCBI Taxonomy" id="1535204"/>
    <lineage>
        <taxon>Bacteria</taxon>
        <taxon>Bacillati</taxon>
        <taxon>Bacillota</taxon>
        <taxon>Bacilli</taxon>
        <taxon>Bacillales</taxon>
        <taxon>Bacillaceae</taxon>
        <taxon>Metabacillus</taxon>
    </lineage>
</organism>
<feature type="repeat" description="ANK" evidence="11">
    <location>
        <begin position="368"/>
        <end position="400"/>
    </location>
</feature>